<accession>A0A7X1LUI3</accession>
<reference evidence="1 2" key="1">
    <citation type="submission" date="2020-08" db="EMBL/GenBank/DDBJ databases">
        <title>Whole-Genome Sequence of French Clinical Streptomyces mexicanus Strain Q0842.</title>
        <authorList>
            <person name="Boxberger M."/>
            <person name="La Scola B."/>
        </authorList>
    </citation>
    <scope>NUCLEOTIDE SEQUENCE [LARGE SCALE GENOMIC DNA]</scope>
    <source>
        <strain evidence="1 2">Marseille-Q0842</strain>
    </source>
</reference>
<evidence type="ECO:0000313" key="1">
    <source>
        <dbReference type="EMBL" id="MBC2869812.1"/>
    </source>
</evidence>
<keyword evidence="2" id="KW-1185">Reference proteome</keyword>
<protein>
    <submittedName>
        <fullName evidence="1">Uncharacterized protein</fullName>
    </submittedName>
</protein>
<dbReference type="EMBL" id="JACMHY010000022">
    <property type="protein sequence ID" value="MBC2869812.1"/>
    <property type="molecule type" value="Genomic_DNA"/>
</dbReference>
<proteinExistence type="predicted"/>
<dbReference type="AlphaFoldDB" id="A0A7X1LUI3"/>
<organism evidence="1 2">
    <name type="scientific">Streptomyces mexicanus</name>
    <dbReference type="NCBI Taxonomy" id="178566"/>
    <lineage>
        <taxon>Bacteria</taxon>
        <taxon>Bacillati</taxon>
        <taxon>Actinomycetota</taxon>
        <taxon>Actinomycetes</taxon>
        <taxon>Kitasatosporales</taxon>
        <taxon>Streptomycetaceae</taxon>
        <taxon>Streptomyces</taxon>
    </lineage>
</organism>
<comment type="caution">
    <text evidence="1">The sequence shown here is derived from an EMBL/GenBank/DDBJ whole genome shotgun (WGS) entry which is preliminary data.</text>
</comment>
<dbReference type="Proteomes" id="UP000517694">
    <property type="component" value="Unassembled WGS sequence"/>
</dbReference>
<gene>
    <name evidence="1" type="ORF">H1R13_34135</name>
</gene>
<name>A0A7X1LUI3_9ACTN</name>
<evidence type="ECO:0000313" key="2">
    <source>
        <dbReference type="Proteomes" id="UP000517694"/>
    </source>
</evidence>
<dbReference type="RefSeq" id="WP_159665691.1">
    <property type="nucleotide sequence ID" value="NZ_JACMHY010000022.1"/>
</dbReference>
<sequence length="55" mass="6044">MFGPGARITFRSAAPAGSVVTQVIGGSRVRVLLDDYVVLDDRGRRYFAAELHCYL</sequence>